<dbReference type="InterPro" id="IPR036691">
    <property type="entry name" value="Endo/exonu/phosph_ase_sf"/>
</dbReference>
<proteinExistence type="inferred from homology"/>
<feature type="active site" evidence="10">
    <location>
        <position position="166"/>
    </location>
</feature>
<evidence type="ECO:0000256" key="12">
    <source>
        <dbReference type="PIRSR" id="PIRSR604808-3"/>
    </source>
</evidence>
<feature type="region of interest" description="Disordered" evidence="14">
    <location>
        <begin position="520"/>
        <end position="575"/>
    </location>
</feature>
<dbReference type="AlphaFoldDB" id="A0A1W5D6B5"/>
<evidence type="ECO:0000313" key="17">
    <source>
        <dbReference type="Proteomes" id="UP000192927"/>
    </source>
</evidence>
<feature type="active site" description="Proton donor/acceptor" evidence="10">
    <location>
        <position position="205"/>
    </location>
</feature>
<dbReference type="InterPro" id="IPR010666">
    <property type="entry name" value="Znf_GRF"/>
</dbReference>
<dbReference type="GO" id="GO:0016829">
    <property type="term" value="F:lyase activity"/>
    <property type="evidence" value="ECO:0007669"/>
    <property type="project" value="UniProtKB-KW"/>
</dbReference>
<dbReference type="GO" id="GO:0005634">
    <property type="term" value="C:nucleus"/>
    <property type="evidence" value="ECO:0007669"/>
    <property type="project" value="TreeGrafter"/>
</dbReference>
<name>A0A1W5D6B5_9LECA</name>
<dbReference type="PANTHER" id="PTHR22748">
    <property type="entry name" value="AP ENDONUCLEASE"/>
    <property type="match status" value="1"/>
</dbReference>
<evidence type="ECO:0000256" key="4">
    <source>
        <dbReference type="ARBA" id="ARBA00022723"/>
    </source>
</evidence>
<evidence type="ECO:0000256" key="11">
    <source>
        <dbReference type="PIRSR" id="PIRSR604808-2"/>
    </source>
</evidence>
<feature type="site" description="Important for catalytic activity" evidence="12">
    <location>
        <position position="297"/>
    </location>
</feature>
<keyword evidence="4 11" id="KW-0479">Metal-binding</keyword>
<feature type="compositionally biased region" description="Basic and acidic residues" evidence="14">
    <location>
        <begin position="564"/>
        <end position="575"/>
    </location>
</feature>
<protein>
    <recommendedName>
        <fullName evidence="3">DNA-(apurinic or apyrimidinic site) endonuclease 2</fullName>
    </recommendedName>
</protein>
<feature type="region of interest" description="Disordered" evidence="14">
    <location>
        <begin position="412"/>
        <end position="501"/>
    </location>
</feature>
<accession>A0A1W5D6B5</accession>
<dbReference type="GO" id="GO:0008081">
    <property type="term" value="F:phosphoric diester hydrolase activity"/>
    <property type="evidence" value="ECO:0007669"/>
    <property type="project" value="TreeGrafter"/>
</dbReference>
<feature type="binding site" evidence="11">
    <location>
        <position position="322"/>
    </location>
    <ligand>
        <name>Mg(2+)</name>
        <dbReference type="ChEBI" id="CHEBI:18420"/>
        <label>1</label>
    </ligand>
</feature>
<feature type="binding site" evidence="11">
    <location>
        <position position="323"/>
    </location>
    <ligand>
        <name>Mg(2+)</name>
        <dbReference type="ChEBI" id="CHEBI:18420"/>
        <label>1</label>
    </ligand>
</feature>
<dbReference type="InterPro" id="IPR020848">
    <property type="entry name" value="AP_endonuclease_F1_CS"/>
</dbReference>
<evidence type="ECO:0000256" key="3">
    <source>
        <dbReference type="ARBA" id="ARBA00013541"/>
    </source>
</evidence>
<comment type="cofactor">
    <cofactor evidence="11">
        <name>Mg(2+)</name>
        <dbReference type="ChEBI" id="CHEBI:18420"/>
    </cofactor>
    <cofactor evidence="11">
        <name>Mn(2+)</name>
        <dbReference type="ChEBI" id="CHEBI:29035"/>
    </cofactor>
    <text evidence="11">Probably binds two magnesium or manganese ions per subunit.</text>
</comment>
<evidence type="ECO:0000256" key="5">
    <source>
        <dbReference type="ARBA" id="ARBA00022771"/>
    </source>
</evidence>
<evidence type="ECO:0000256" key="13">
    <source>
        <dbReference type="PROSITE-ProRule" id="PRU01343"/>
    </source>
</evidence>
<dbReference type="GO" id="GO:0008270">
    <property type="term" value="F:zinc ion binding"/>
    <property type="evidence" value="ECO:0007669"/>
    <property type="project" value="UniProtKB-KW"/>
</dbReference>
<keyword evidence="9" id="KW-0539">Nucleus</keyword>
<evidence type="ECO:0000256" key="7">
    <source>
        <dbReference type="ARBA" id="ARBA00022833"/>
    </source>
</evidence>
<dbReference type="PROSITE" id="PS00728">
    <property type="entry name" value="AP_NUCLEASE_F1_3"/>
    <property type="match status" value="1"/>
</dbReference>
<reference evidence="17" key="1">
    <citation type="submission" date="2017-03" db="EMBL/GenBank/DDBJ databases">
        <authorList>
            <person name="Sharma R."/>
            <person name="Thines M."/>
        </authorList>
    </citation>
    <scope>NUCLEOTIDE SEQUENCE [LARGE SCALE GENOMIC DNA]</scope>
</reference>
<dbReference type="Pfam" id="PF03372">
    <property type="entry name" value="Exo_endo_phos"/>
    <property type="match status" value="1"/>
</dbReference>
<keyword evidence="7" id="KW-0862">Zinc</keyword>
<dbReference type="Gene3D" id="3.60.10.10">
    <property type="entry name" value="Endonuclease/exonuclease/phosphatase"/>
    <property type="match status" value="1"/>
</dbReference>
<evidence type="ECO:0000256" key="8">
    <source>
        <dbReference type="ARBA" id="ARBA00022842"/>
    </source>
</evidence>
<evidence type="ECO:0000256" key="2">
    <source>
        <dbReference type="ARBA" id="ARBA00007092"/>
    </source>
</evidence>
<comment type="similarity">
    <text evidence="2">Belongs to the DNA repair enzymes AP/ExoA family.</text>
</comment>
<evidence type="ECO:0000256" key="1">
    <source>
        <dbReference type="ARBA" id="ARBA00001936"/>
    </source>
</evidence>
<evidence type="ECO:0000259" key="15">
    <source>
        <dbReference type="PROSITE" id="PS51999"/>
    </source>
</evidence>
<evidence type="ECO:0000256" key="6">
    <source>
        <dbReference type="ARBA" id="ARBA00022801"/>
    </source>
</evidence>
<dbReference type="PANTHER" id="PTHR22748:SF4">
    <property type="entry name" value="DNA-(APURINIC OR APYRIMIDINIC SITE) ENDONUCLEASE 2"/>
    <property type="match status" value="1"/>
</dbReference>
<dbReference type="InterPro" id="IPR004808">
    <property type="entry name" value="AP_endonuc_1"/>
</dbReference>
<feature type="domain" description="GRF-type" evidence="15">
    <location>
        <begin position="588"/>
        <end position="641"/>
    </location>
</feature>
<keyword evidence="6" id="KW-0378">Hydrolase</keyword>
<evidence type="ECO:0000256" key="14">
    <source>
        <dbReference type="SAM" id="MobiDB-lite"/>
    </source>
</evidence>
<keyword evidence="8 11" id="KW-0460">Magnesium</keyword>
<dbReference type="Proteomes" id="UP000192927">
    <property type="component" value="Unassembled WGS sequence"/>
</dbReference>
<keyword evidence="17" id="KW-1185">Reference proteome</keyword>
<dbReference type="CDD" id="cd09088">
    <property type="entry name" value="Ape2-like_AP-endo"/>
    <property type="match status" value="1"/>
</dbReference>
<keyword evidence="11" id="KW-0464">Manganese</keyword>
<evidence type="ECO:0000256" key="10">
    <source>
        <dbReference type="PIRSR" id="PIRSR604808-1"/>
    </source>
</evidence>
<dbReference type="FunFam" id="3.60.10.10:FF:000079">
    <property type="entry name" value="DNA-(apurinic or apyrimidinic site) lyase"/>
    <property type="match status" value="1"/>
</dbReference>
<dbReference type="GO" id="GO:0008311">
    <property type="term" value="F:double-stranded DNA 3'-5' DNA exonuclease activity"/>
    <property type="evidence" value="ECO:0007669"/>
    <property type="project" value="TreeGrafter"/>
</dbReference>
<feature type="compositionally biased region" description="Polar residues" evidence="14">
    <location>
        <begin position="452"/>
        <end position="474"/>
    </location>
</feature>
<evidence type="ECO:0000256" key="9">
    <source>
        <dbReference type="ARBA" id="ARBA00023242"/>
    </source>
</evidence>
<dbReference type="PROSITE" id="PS51435">
    <property type="entry name" value="AP_NUCLEASE_F1_4"/>
    <property type="match status" value="1"/>
</dbReference>
<feature type="binding site" evidence="11">
    <location>
        <position position="207"/>
    </location>
    <ligand>
        <name>Mg(2+)</name>
        <dbReference type="ChEBI" id="CHEBI:18420"/>
        <label>1</label>
    </ligand>
</feature>
<dbReference type="GO" id="GO:0003677">
    <property type="term" value="F:DNA binding"/>
    <property type="evidence" value="ECO:0007669"/>
    <property type="project" value="InterPro"/>
</dbReference>
<feature type="compositionally biased region" description="Polar residues" evidence="14">
    <location>
        <begin position="536"/>
        <end position="562"/>
    </location>
</feature>
<dbReference type="GO" id="GO:0006284">
    <property type="term" value="P:base-excision repair"/>
    <property type="evidence" value="ECO:0007669"/>
    <property type="project" value="TreeGrafter"/>
</dbReference>
<feature type="site" description="Transition state stabilizer" evidence="12">
    <location>
        <position position="207"/>
    </location>
</feature>
<feature type="compositionally biased region" description="Basic and acidic residues" evidence="14">
    <location>
        <begin position="418"/>
        <end position="429"/>
    </location>
</feature>
<comment type="cofactor">
    <cofactor evidence="1">
        <name>Mn(2+)</name>
        <dbReference type="ChEBI" id="CHEBI:29035"/>
    </cofactor>
</comment>
<dbReference type="EMBL" id="FWEW01002474">
    <property type="protein sequence ID" value="SLM38449.1"/>
    <property type="molecule type" value="Genomic_DNA"/>
</dbReference>
<dbReference type="GO" id="GO:0003906">
    <property type="term" value="F:DNA-(apurinic or apyrimidinic site) endonuclease activity"/>
    <property type="evidence" value="ECO:0007669"/>
    <property type="project" value="TreeGrafter"/>
</dbReference>
<feature type="active site" description="Proton acceptor" evidence="10">
    <location>
        <position position="323"/>
    </location>
</feature>
<evidence type="ECO:0000313" key="16">
    <source>
        <dbReference type="EMBL" id="SLM38449.1"/>
    </source>
</evidence>
<feature type="binding site" evidence="11">
    <location>
        <position position="53"/>
    </location>
    <ligand>
        <name>Mg(2+)</name>
        <dbReference type="ChEBI" id="CHEBI:18420"/>
        <label>1</label>
    </ligand>
</feature>
<keyword evidence="5 13" id="KW-0863">Zinc-finger</keyword>
<dbReference type="PROSITE" id="PS51999">
    <property type="entry name" value="ZF_GRF"/>
    <property type="match status" value="1"/>
</dbReference>
<feature type="binding site" evidence="11">
    <location>
        <position position="205"/>
    </location>
    <ligand>
        <name>Mg(2+)</name>
        <dbReference type="ChEBI" id="CHEBI:18420"/>
        <label>1</label>
    </ligand>
</feature>
<organism evidence="16 17">
    <name type="scientific">Lasallia pustulata</name>
    <dbReference type="NCBI Taxonomy" id="136370"/>
    <lineage>
        <taxon>Eukaryota</taxon>
        <taxon>Fungi</taxon>
        <taxon>Dikarya</taxon>
        <taxon>Ascomycota</taxon>
        <taxon>Pezizomycotina</taxon>
        <taxon>Lecanoromycetes</taxon>
        <taxon>OSLEUM clade</taxon>
        <taxon>Umbilicariomycetidae</taxon>
        <taxon>Umbilicariales</taxon>
        <taxon>Umbilicariaceae</taxon>
        <taxon>Lasallia</taxon>
    </lineage>
</organism>
<dbReference type="SUPFAM" id="SSF56219">
    <property type="entry name" value="DNase I-like"/>
    <property type="match status" value="1"/>
</dbReference>
<sequence length="653" mass="71983">MVRPPFSPIHAFSLINGEVNGIRNPFSYQPWRDKKTFASMFDVLEADIVIFQETKIQRKDLRDDMVLVPGWDCYFSLPRHKKGYSGVVIYTRQSVCAPIRAEEGITGVLCPPNSSTKFADLPEGERVGGYPTPIQLASSPVDATTIDSEGRCVVLEFPAFVLLGVYSPANRDESRDDFRLGFLDLLDARVRNLIDMGKRVVLTGDLNISREEMDTANAEASMRKNGFADQEYTSTPARRLFNQLLEGGKVFGERDEGREQPVLWDTTRGFHPTRKGMFTCWEQKKNARPGNFGSRIDYVLCSLDMKNWFSDSNIQEGLLGSDHCPVYATLKDKIVLDGKAVDLLDAMNPPDMFVGGQRQREYSMKDMLPLSGKLIPEFDRRRSIRDMFSKPSLPTRPSTGLSIAVQECDLIPAQPDEPNDRRPVERETENLQIGESEPASPAPPMQDPASVKSASPGSGSGGNKRSVSEISTNRPLKRAKSGSSAWAPDGTGKGQQSLKGFFKPKTTAPEEAVGNGIAAAAHSRQHGKPGAEVVEQASQSPLYDSKSSGTRPTGISQGSVQDQADVHDPVESKESWSKLFTKPAAPRCEGHGEPCVSLVTKKSGINCGRSFWMCARPLGPTGAKERNTQWRCQTFIWCSDWNGLTRDDCGDGM</sequence>
<dbReference type="InterPro" id="IPR005135">
    <property type="entry name" value="Endo/exonuclease/phosphatase"/>
</dbReference>
<feature type="site" description="Interaction with DNA substrate" evidence="12">
    <location>
        <position position="323"/>
    </location>
</feature>
<keyword evidence="16" id="KW-0456">Lyase</keyword>